<dbReference type="InterPro" id="IPR011324">
    <property type="entry name" value="Cytotoxic_necrot_fac-like_cat"/>
</dbReference>
<dbReference type="NCBIfam" id="TIGR00726">
    <property type="entry name" value="peptidoglycan editing factor PgeF"/>
    <property type="match status" value="1"/>
</dbReference>
<dbReference type="CDD" id="cd16833">
    <property type="entry name" value="YfiH"/>
    <property type="match status" value="1"/>
</dbReference>
<organism evidence="11 12">
    <name type="scientific">Herbaspirillum robiniae</name>
    <dbReference type="NCBI Taxonomy" id="2014887"/>
    <lineage>
        <taxon>Bacteria</taxon>
        <taxon>Pseudomonadati</taxon>
        <taxon>Pseudomonadota</taxon>
        <taxon>Betaproteobacteria</taxon>
        <taxon>Burkholderiales</taxon>
        <taxon>Oxalobacteraceae</taxon>
        <taxon>Herbaspirillum</taxon>
    </lineage>
</organism>
<evidence type="ECO:0000256" key="10">
    <source>
        <dbReference type="RuleBase" id="RU361274"/>
    </source>
</evidence>
<comment type="catalytic activity">
    <reaction evidence="9">
        <text>S-methyl-5'-thioadenosine + phosphate = 5-(methylsulfanyl)-alpha-D-ribose 1-phosphate + adenine</text>
        <dbReference type="Rhea" id="RHEA:11852"/>
        <dbReference type="ChEBI" id="CHEBI:16708"/>
        <dbReference type="ChEBI" id="CHEBI:17509"/>
        <dbReference type="ChEBI" id="CHEBI:43474"/>
        <dbReference type="ChEBI" id="CHEBI:58533"/>
        <dbReference type="EC" id="2.4.2.28"/>
    </reaction>
    <physiologicalReaction direction="left-to-right" evidence="9">
        <dbReference type="Rhea" id="RHEA:11853"/>
    </physiologicalReaction>
</comment>
<evidence type="ECO:0000313" key="11">
    <source>
        <dbReference type="EMBL" id="OWY29650.1"/>
    </source>
</evidence>
<keyword evidence="3" id="KW-0808">Transferase</keyword>
<evidence type="ECO:0000256" key="5">
    <source>
        <dbReference type="ARBA" id="ARBA00022801"/>
    </source>
</evidence>
<dbReference type="GO" id="GO:0017061">
    <property type="term" value="F:S-methyl-5-thioadenosine phosphorylase activity"/>
    <property type="evidence" value="ECO:0007669"/>
    <property type="project" value="UniProtKB-EC"/>
</dbReference>
<evidence type="ECO:0000313" key="12">
    <source>
        <dbReference type="Proteomes" id="UP000197596"/>
    </source>
</evidence>
<evidence type="ECO:0000256" key="2">
    <source>
        <dbReference type="ARBA" id="ARBA00007353"/>
    </source>
</evidence>
<dbReference type="Gene3D" id="3.60.140.10">
    <property type="entry name" value="CNF1/YfiH-like putative cysteine hydrolases"/>
    <property type="match status" value="1"/>
</dbReference>
<evidence type="ECO:0000256" key="8">
    <source>
        <dbReference type="ARBA" id="ARBA00048968"/>
    </source>
</evidence>
<comment type="similarity">
    <text evidence="2 10">Belongs to the purine nucleoside phosphorylase YfiH/LACC1 family.</text>
</comment>
<dbReference type="GO" id="GO:0016787">
    <property type="term" value="F:hydrolase activity"/>
    <property type="evidence" value="ECO:0007669"/>
    <property type="project" value="UniProtKB-KW"/>
</dbReference>
<comment type="catalytic activity">
    <reaction evidence="8">
        <text>adenosine + phosphate = alpha-D-ribose 1-phosphate + adenine</text>
        <dbReference type="Rhea" id="RHEA:27642"/>
        <dbReference type="ChEBI" id="CHEBI:16335"/>
        <dbReference type="ChEBI" id="CHEBI:16708"/>
        <dbReference type="ChEBI" id="CHEBI:43474"/>
        <dbReference type="ChEBI" id="CHEBI:57720"/>
        <dbReference type="EC" id="2.4.2.1"/>
    </reaction>
    <physiologicalReaction direction="left-to-right" evidence="8">
        <dbReference type="Rhea" id="RHEA:27643"/>
    </physiologicalReaction>
</comment>
<dbReference type="PANTHER" id="PTHR30616">
    <property type="entry name" value="UNCHARACTERIZED PROTEIN YFIH"/>
    <property type="match status" value="1"/>
</dbReference>
<protein>
    <recommendedName>
        <fullName evidence="10">Purine nucleoside phosphorylase</fullName>
    </recommendedName>
</protein>
<accession>A0A2D0B4Q0</accession>
<evidence type="ECO:0000256" key="9">
    <source>
        <dbReference type="ARBA" id="ARBA00049893"/>
    </source>
</evidence>
<evidence type="ECO:0000256" key="7">
    <source>
        <dbReference type="ARBA" id="ARBA00047989"/>
    </source>
</evidence>
<dbReference type="GO" id="GO:0005507">
    <property type="term" value="F:copper ion binding"/>
    <property type="evidence" value="ECO:0007669"/>
    <property type="project" value="TreeGrafter"/>
</dbReference>
<dbReference type="InterPro" id="IPR038371">
    <property type="entry name" value="Cu_polyphenol_OxRdtase_sf"/>
</dbReference>
<dbReference type="RefSeq" id="WP_088750492.1">
    <property type="nucleotide sequence ID" value="NZ_NJGU01000004.1"/>
</dbReference>
<evidence type="ECO:0000256" key="4">
    <source>
        <dbReference type="ARBA" id="ARBA00022723"/>
    </source>
</evidence>
<name>A0A2D0B4Q0_9BURK</name>
<keyword evidence="6" id="KW-0862">Zinc</keyword>
<proteinExistence type="inferred from homology"/>
<evidence type="ECO:0000256" key="6">
    <source>
        <dbReference type="ARBA" id="ARBA00022833"/>
    </source>
</evidence>
<evidence type="ECO:0000256" key="3">
    <source>
        <dbReference type="ARBA" id="ARBA00022679"/>
    </source>
</evidence>
<keyword evidence="4" id="KW-0479">Metal-binding</keyword>
<gene>
    <name evidence="11" type="ORF">CEJ42_07225</name>
</gene>
<dbReference type="AlphaFoldDB" id="A0A2D0B4Q0"/>
<comment type="caution">
    <text evidence="11">The sequence shown here is derived from an EMBL/GenBank/DDBJ whole genome shotgun (WGS) entry which is preliminary data.</text>
</comment>
<comment type="catalytic activity">
    <reaction evidence="7">
        <text>adenosine + H2O + H(+) = inosine + NH4(+)</text>
        <dbReference type="Rhea" id="RHEA:24408"/>
        <dbReference type="ChEBI" id="CHEBI:15377"/>
        <dbReference type="ChEBI" id="CHEBI:15378"/>
        <dbReference type="ChEBI" id="CHEBI:16335"/>
        <dbReference type="ChEBI" id="CHEBI:17596"/>
        <dbReference type="ChEBI" id="CHEBI:28938"/>
        <dbReference type="EC" id="3.5.4.4"/>
    </reaction>
    <physiologicalReaction direction="left-to-right" evidence="7">
        <dbReference type="Rhea" id="RHEA:24409"/>
    </physiologicalReaction>
</comment>
<dbReference type="PANTHER" id="PTHR30616:SF2">
    <property type="entry name" value="PURINE NUCLEOSIDE PHOSPHORYLASE LACC1"/>
    <property type="match status" value="1"/>
</dbReference>
<dbReference type="EMBL" id="NJGU01000004">
    <property type="protein sequence ID" value="OWY29650.1"/>
    <property type="molecule type" value="Genomic_DNA"/>
</dbReference>
<keyword evidence="5" id="KW-0378">Hydrolase</keyword>
<dbReference type="Proteomes" id="UP000197596">
    <property type="component" value="Unassembled WGS sequence"/>
</dbReference>
<dbReference type="SUPFAM" id="SSF64438">
    <property type="entry name" value="CNF1/YfiH-like putative cysteine hydrolases"/>
    <property type="match status" value="1"/>
</dbReference>
<comment type="catalytic activity">
    <reaction evidence="1">
        <text>inosine + phosphate = alpha-D-ribose 1-phosphate + hypoxanthine</text>
        <dbReference type="Rhea" id="RHEA:27646"/>
        <dbReference type="ChEBI" id="CHEBI:17368"/>
        <dbReference type="ChEBI" id="CHEBI:17596"/>
        <dbReference type="ChEBI" id="CHEBI:43474"/>
        <dbReference type="ChEBI" id="CHEBI:57720"/>
        <dbReference type="EC" id="2.4.2.1"/>
    </reaction>
    <physiologicalReaction direction="left-to-right" evidence="1">
        <dbReference type="Rhea" id="RHEA:27647"/>
    </physiologicalReaction>
</comment>
<dbReference type="Pfam" id="PF02578">
    <property type="entry name" value="Cu-oxidase_4"/>
    <property type="match status" value="1"/>
</dbReference>
<reference evidence="11 12" key="1">
    <citation type="submission" date="2017-06" db="EMBL/GenBank/DDBJ databases">
        <title>Herbaspirillum phytohormonus sp. nov., isolated from the root nodule of Robinia pseudoacacia in lead-zinc mine.</title>
        <authorList>
            <person name="Fan M."/>
            <person name="Lin Y."/>
        </authorList>
    </citation>
    <scope>NUCLEOTIDE SEQUENCE [LARGE SCALE GENOMIC DNA]</scope>
    <source>
        <strain evidence="11 12">HZ10</strain>
    </source>
</reference>
<evidence type="ECO:0000256" key="1">
    <source>
        <dbReference type="ARBA" id="ARBA00000553"/>
    </source>
</evidence>
<dbReference type="InterPro" id="IPR003730">
    <property type="entry name" value="Cu_polyphenol_OxRdtase"/>
</dbReference>
<sequence>MELLIPQWNAPDNVGALTTLRAGGHSPHPYDDGQGGPGLNLGVHVDDDPALVAQNRALLRRLLPQEPAWLSQVHGVTVLDAAALPPGAQADGCVSDTPGAVCVMMTADCLPVLFCDRAGKVVGAAHAGWRGLAAGVLENTVAAMRARGAQDIMAWLGPAIGPDRFEVGAEVRDEFLRHDAAAAGAFRPYEGRPGKFLADIYLLARMRLAAVDVNEVTGGGLCTVGDTRFYSYRRDKTTGRMASLVWLKS</sequence>